<dbReference type="PANTHER" id="PTHR12245:SF5">
    <property type="entry name" value="SPRY DOMAIN-CONTAINING SOCS BOX PROTEIN 3"/>
    <property type="match status" value="1"/>
</dbReference>
<dbReference type="InterPro" id="IPR050672">
    <property type="entry name" value="FBXO45-Fsn/SPSB_families"/>
</dbReference>
<sequence>MLPLPARQEDYSSAFCDCSFPNCIEVTNHKGLIPDLVKCRCGEDIEGNVHPWRWHQSEESDALINDRDIVFHPTFSQGTTIVRGDRPLKPGMVHFWEMRVITALAGTDVMFGIGTENVNLGQFKFHFVSALGTNAQSWGFSYSGKVQHCGEQLPYGQKFSQGCLIGVQLDRTRGHLEFYLNRRSLGVAYTNVPMDPDVRIYPMVCSTAAKSVIRLINCTSQPVTLQLRSFQALSKQPQILSELRQMPGLKGILRSYWFLAPPVRYSRRSQENELDLGDEAVLSSSKLRLGRKHKYRETDDASIDEEDLYANAHKIPLRRNDSGDEECSTGTGATSVHDLCDEYFHYLL</sequence>
<dbReference type="AlphaFoldDB" id="A0A3B0J511"/>
<dbReference type="PROSITE" id="PS50188">
    <property type="entry name" value="B302_SPRY"/>
    <property type="match status" value="1"/>
</dbReference>
<dbReference type="InterPro" id="IPR043136">
    <property type="entry name" value="B30.2/SPRY_sf"/>
</dbReference>
<gene>
    <name evidence="3" type="ORF">DGUA_6G007372</name>
</gene>
<dbReference type="Gene3D" id="2.60.120.920">
    <property type="match status" value="1"/>
</dbReference>
<dbReference type="PANTHER" id="PTHR12245">
    <property type="entry name" value="SPRY DOMAIN CONTAINING SOCS BOX PROTEIN"/>
    <property type="match status" value="1"/>
</dbReference>
<dbReference type="OMA" id="KVHFWEM"/>
<dbReference type="EMBL" id="OUUW01000002">
    <property type="protein sequence ID" value="SPP76787.1"/>
    <property type="molecule type" value="Genomic_DNA"/>
</dbReference>
<evidence type="ECO:0000313" key="3">
    <source>
        <dbReference type="EMBL" id="SPP76787.1"/>
    </source>
</evidence>
<dbReference type="InterPro" id="IPR013320">
    <property type="entry name" value="ConA-like_dom_sf"/>
</dbReference>
<proteinExistence type="predicted"/>
<keyword evidence="4" id="KW-1185">Reference proteome</keyword>
<organism evidence="3 4">
    <name type="scientific">Drosophila guanche</name>
    <name type="common">Fruit fly</name>
    <dbReference type="NCBI Taxonomy" id="7266"/>
    <lineage>
        <taxon>Eukaryota</taxon>
        <taxon>Metazoa</taxon>
        <taxon>Ecdysozoa</taxon>
        <taxon>Arthropoda</taxon>
        <taxon>Hexapoda</taxon>
        <taxon>Insecta</taxon>
        <taxon>Pterygota</taxon>
        <taxon>Neoptera</taxon>
        <taxon>Endopterygota</taxon>
        <taxon>Diptera</taxon>
        <taxon>Brachycera</taxon>
        <taxon>Muscomorpha</taxon>
        <taxon>Ephydroidea</taxon>
        <taxon>Drosophilidae</taxon>
        <taxon>Drosophila</taxon>
        <taxon>Sophophora</taxon>
    </lineage>
</organism>
<dbReference type="CDD" id="cd12876">
    <property type="entry name" value="SPRY_SOCS3"/>
    <property type="match status" value="1"/>
</dbReference>
<dbReference type="STRING" id="7266.A0A3B0J511"/>
<dbReference type="Pfam" id="PF00622">
    <property type="entry name" value="SPRY"/>
    <property type="match status" value="1"/>
</dbReference>
<dbReference type="GO" id="GO:0019005">
    <property type="term" value="C:SCF ubiquitin ligase complex"/>
    <property type="evidence" value="ECO:0007669"/>
    <property type="project" value="TreeGrafter"/>
</dbReference>
<dbReference type="OrthoDB" id="5951542at2759"/>
<dbReference type="Proteomes" id="UP000268350">
    <property type="component" value="Unassembled WGS sequence"/>
</dbReference>
<name>A0A3B0J511_DROGU</name>
<dbReference type="GO" id="GO:0043161">
    <property type="term" value="P:proteasome-mediated ubiquitin-dependent protein catabolic process"/>
    <property type="evidence" value="ECO:0007669"/>
    <property type="project" value="TreeGrafter"/>
</dbReference>
<keyword evidence="1" id="KW-0833">Ubl conjugation pathway</keyword>
<dbReference type="SMART" id="SM00449">
    <property type="entry name" value="SPRY"/>
    <property type="match status" value="1"/>
</dbReference>
<feature type="domain" description="B30.2/SPRY" evidence="2">
    <location>
        <begin position="32"/>
        <end position="222"/>
    </location>
</feature>
<accession>A0A3B0J511</accession>
<evidence type="ECO:0000259" key="2">
    <source>
        <dbReference type="PROSITE" id="PS50188"/>
    </source>
</evidence>
<dbReference type="SUPFAM" id="SSF49899">
    <property type="entry name" value="Concanavalin A-like lectins/glucanases"/>
    <property type="match status" value="1"/>
</dbReference>
<dbReference type="InterPro" id="IPR003877">
    <property type="entry name" value="SPRY_dom"/>
</dbReference>
<dbReference type="InterPro" id="IPR001870">
    <property type="entry name" value="B30.2/SPRY"/>
</dbReference>
<dbReference type="InterPro" id="IPR035754">
    <property type="entry name" value="SPRY_SPSB3"/>
</dbReference>
<evidence type="ECO:0000256" key="1">
    <source>
        <dbReference type="ARBA" id="ARBA00022786"/>
    </source>
</evidence>
<evidence type="ECO:0000313" key="4">
    <source>
        <dbReference type="Proteomes" id="UP000268350"/>
    </source>
</evidence>
<protein>
    <submittedName>
        <fullName evidence="3">Blast:SPRY domain-containing SOCS box protein 3</fullName>
    </submittedName>
</protein>
<reference evidence="4" key="1">
    <citation type="submission" date="2018-01" db="EMBL/GenBank/DDBJ databases">
        <authorList>
            <person name="Alioto T."/>
            <person name="Alioto T."/>
        </authorList>
    </citation>
    <scope>NUCLEOTIDE SEQUENCE [LARGE SCALE GENOMIC DNA]</scope>
</reference>